<feature type="signal peptide" evidence="5">
    <location>
        <begin position="1"/>
        <end position="20"/>
    </location>
</feature>
<keyword evidence="7" id="KW-1185">Reference proteome</keyword>
<dbReference type="PANTHER" id="PTHR20842">
    <property type="entry name" value="PROTEASE S51 ALPHA-ASPARTYL DIPEPTIDASE"/>
    <property type="match status" value="1"/>
</dbReference>
<proteinExistence type="inferred from homology"/>
<dbReference type="RefSeq" id="WP_013763006.1">
    <property type="nucleotide sequence ID" value="NC_015510.1"/>
</dbReference>
<dbReference type="PANTHER" id="PTHR20842:SF0">
    <property type="entry name" value="ALPHA-ASPARTYL DIPEPTIDASE"/>
    <property type="match status" value="1"/>
</dbReference>
<organism evidence="6 7">
    <name type="scientific">Haliscomenobacter hydrossis (strain ATCC 27775 / DSM 1100 / LMG 10767 / O)</name>
    <dbReference type="NCBI Taxonomy" id="760192"/>
    <lineage>
        <taxon>Bacteria</taxon>
        <taxon>Pseudomonadati</taxon>
        <taxon>Bacteroidota</taxon>
        <taxon>Saprospiria</taxon>
        <taxon>Saprospirales</taxon>
        <taxon>Haliscomenobacteraceae</taxon>
        <taxon>Haliscomenobacter</taxon>
    </lineage>
</organism>
<reference key="2">
    <citation type="submission" date="2011-04" db="EMBL/GenBank/DDBJ databases">
        <title>Complete sequence of chromosome of Haliscomenobacter hydrossis DSM 1100.</title>
        <authorList>
            <consortium name="US DOE Joint Genome Institute (JGI-PGF)"/>
            <person name="Lucas S."/>
            <person name="Han J."/>
            <person name="Lapidus A."/>
            <person name="Bruce D."/>
            <person name="Goodwin L."/>
            <person name="Pitluck S."/>
            <person name="Peters L."/>
            <person name="Kyrpides N."/>
            <person name="Mavromatis K."/>
            <person name="Ivanova N."/>
            <person name="Ovchinnikova G."/>
            <person name="Pagani I."/>
            <person name="Daligault H."/>
            <person name="Detter J.C."/>
            <person name="Han C."/>
            <person name="Land M."/>
            <person name="Hauser L."/>
            <person name="Markowitz V."/>
            <person name="Cheng J.-F."/>
            <person name="Hugenholtz P."/>
            <person name="Woyke T."/>
            <person name="Wu D."/>
            <person name="Verbarg S."/>
            <person name="Frueling A."/>
            <person name="Brambilla E."/>
            <person name="Klenk H.-P."/>
            <person name="Eisen J.A."/>
        </authorList>
    </citation>
    <scope>NUCLEOTIDE SEQUENCE</scope>
    <source>
        <strain>DSM 1100</strain>
    </source>
</reference>
<dbReference type="SUPFAM" id="SSF52317">
    <property type="entry name" value="Class I glutamine amidotransferase-like"/>
    <property type="match status" value="1"/>
</dbReference>
<accession>F4KZE7</accession>
<dbReference type="HOGENOM" id="CLU_067063_0_0_10"/>
<dbReference type="KEGG" id="hhy:Halhy_0532"/>
<evidence type="ECO:0000256" key="4">
    <source>
        <dbReference type="ARBA" id="ARBA00022825"/>
    </source>
</evidence>
<dbReference type="GO" id="GO:0008236">
    <property type="term" value="F:serine-type peptidase activity"/>
    <property type="evidence" value="ECO:0007669"/>
    <property type="project" value="UniProtKB-KW"/>
</dbReference>
<gene>
    <name evidence="6" type="ordered locus">Halhy_0532</name>
</gene>
<evidence type="ECO:0000256" key="2">
    <source>
        <dbReference type="ARBA" id="ARBA00022670"/>
    </source>
</evidence>
<dbReference type="STRING" id="760192.Halhy_0532"/>
<name>F4KZE7_HALH1</name>
<sequence length="256" mass="28205">MKLMVTTLILSLFVSTATFGQEAVKNVDKTIFVYGGDFNKVFINYVIGLTKKPNPKILFIPTGAADNANYINNWYSNCAELPLIPYVLRTFINSSPTQKTFEEQILECDAIIVGGGNTLNMLAIWKAQGIDTVLRKAYERGIILAGGSAGSLCWFMGGSTDSRPKELTFVEGLSFLNYSHSPHYHKEAARRPLYHNAILTGKLKSGYACDDKAGLLFINGVVTKSVSQNIDNNNYFVSVIAGKIKEELLSAEIIKE</sequence>
<dbReference type="Proteomes" id="UP000008461">
    <property type="component" value="Chromosome"/>
</dbReference>
<dbReference type="EMBL" id="CP002691">
    <property type="protein sequence ID" value="AEE48442.1"/>
    <property type="molecule type" value="Genomic_DNA"/>
</dbReference>
<evidence type="ECO:0000256" key="1">
    <source>
        <dbReference type="ARBA" id="ARBA00006534"/>
    </source>
</evidence>
<evidence type="ECO:0000256" key="3">
    <source>
        <dbReference type="ARBA" id="ARBA00022801"/>
    </source>
</evidence>
<dbReference type="CDD" id="cd03146">
    <property type="entry name" value="GAT1_Peptidase_E"/>
    <property type="match status" value="1"/>
</dbReference>
<keyword evidence="4" id="KW-0720">Serine protease</keyword>
<keyword evidence="5" id="KW-0732">Signal</keyword>
<dbReference type="AlphaFoldDB" id="F4KZE7"/>
<dbReference type="eggNOG" id="COG3340">
    <property type="taxonomic scope" value="Bacteria"/>
</dbReference>
<feature type="chain" id="PRO_5003312324" evidence="5">
    <location>
        <begin position="21"/>
        <end position="256"/>
    </location>
</feature>
<keyword evidence="3" id="KW-0378">Hydrolase</keyword>
<evidence type="ECO:0000256" key="5">
    <source>
        <dbReference type="SAM" id="SignalP"/>
    </source>
</evidence>
<dbReference type="InterPro" id="IPR005320">
    <property type="entry name" value="Peptidase_S51"/>
</dbReference>
<reference evidence="6 7" key="1">
    <citation type="journal article" date="2011" name="Stand. Genomic Sci.">
        <title>Complete genome sequence of Haliscomenobacter hydrossis type strain (O).</title>
        <authorList>
            <consortium name="US DOE Joint Genome Institute (JGI-PGF)"/>
            <person name="Daligault H."/>
            <person name="Lapidus A."/>
            <person name="Zeytun A."/>
            <person name="Nolan M."/>
            <person name="Lucas S."/>
            <person name="Del Rio T.G."/>
            <person name="Tice H."/>
            <person name="Cheng J.F."/>
            <person name="Tapia R."/>
            <person name="Han C."/>
            <person name="Goodwin L."/>
            <person name="Pitluck S."/>
            <person name="Liolios K."/>
            <person name="Pagani I."/>
            <person name="Ivanova N."/>
            <person name="Huntemann M."/>
            <person name="Mavromatis K."/>
            <person name="Mikhailova N."/>
            <person name="Pati A."/>
            <person name="Chen A."/>
            <person name="Palaniappan K."/>
            <person name="Land M."/>
            <person name="Hauser L."/>
            <person name="Brambilla E.M."/>
            <person name="Rohde M."/>
            <person name="Verbarg S."/>
            <person name="Goker M."/>
            <person name="Bristow J."/>
            <person name="Eisen J.A."/>
            <person name="Markowitz V."/>
            <person name="Hugenholtz P."/>
            <person name="Kyrpides N.C."/>
            <person name="Klenk H.P."/>
            <person name="Woyke T."/>
        </authorList>
    </citation>
    <scope>NUCLEOTIDE SEQUENCE [LARGE SCALE GENOMIC DNA]</scope>
    <source>
        <strain evidence="7">ATCC 27775 / DSM 1100 / LMG 10767 / O</strain>
    </source>
</reference>
<protein>
    <submittedName>
        <fullName evidence="6">Peptidase S51 dipeptidase E</fullName>
    </submittedName>
</protein>
<dbReference type="Pfam" id="PF03575">
    <property type="entry name" value="Peptidase_S51"/>
    <property type="match status" value="1"/>
</dbReference>
<dbReference type="InterPro" id="IPR029062">
    <property type="entry name" value="Class_I_gatase-like"/>
</dbReference>
<dbReference type="Gene3D" id="3.40.50.880">
    <property type="match status" value="1"/>
</dbReference>
<evidence type="ECO:0000313" key="6">
    <source>
        <dbReference type="EMBL" id="AEE48442.1"/>
    </source>
</evidence>
<dbReference type="GO" id="GO:0006508">
    <property type="term" value="P:proteolysis"/>
    <property type="evidence" value="ECO:0007669"/>
    <property type="project" value="UniProtKB-KW"/>
</dbReference>
<evidence type="ECO:0000313" key="7">
    <source>
        <dbReference type="Proteomes" id="UP000008461"/>
    </source>
</evidence>
<keyword evidence="2" id="KW-0645">Protease</keyword>
<comment type="similarity">
    <text evidence="1">Belongs to the peptidase S51 family.</text>
</comment>